<name>A0A4Q9V269_9ACTO</name>
<dbReference type="SUPFAM" id="SSF53335">
    <property type="entry name" value="S-adenosyl-L-methionine-dependent methyltransferases"/>
    <property type="match status" value="1"/>
</dbReference>
<evidence type="ECO:0000313" key="5">
    <source>
        <dbReference type="Proteomes" id="UP000293036"/>
    </source>
</evidence>
<keyword evidence="3" id="KW-0949">S-adenosyl-L-methionine</keyword>
<dbReference type="OrthoDB" id="4774874at2"/>
<dbReference type="GO" id="GO:0008171">
    <property type="term" value="F:O-methyltransferase activity"/>
    <property type="evidence" value="ECO:0007669"/>
    <property type="project" value="InterPro"/>
</dbReference>
<dbReference type="PANTHER" id="PTHR10509">
    <property type="entry name" value="O-METHYLTRANSFERASE-RELATED"/>
    <property type="match status" value="1"/>
</dbReference>
<sequence length="209" mass="22583">MTHDKASSWAYAEDIAVEPELMAQARLEAAELGITSLSPATGQFLATLARMPQVSTIAEVGTGTGLCGLYMLCASADAVLTTIDIESEAQNYARDFFTKAGLRTSRYRIINGRSVDLLPRLAQESYDLVLLDGDPLEAEGDFHEAVRMLRKGGMIVIAHALNNDRVADPARRDETTVALRNLGHIAMESEEISCSLLPLGDGLLFGVKN</sequence>
<dbReference type="CDD" id="cd02440">
    <property type="entry name" value="AdoMet_MTases"/>
    <property type="match status" value="1"/>
</dbReference>
<dbReference type="Gene3D" id="3.40.50.150">
    <property type="entry name" value="Vaccinia Virus protein VP39"/>
    <property type="match status" value="1"/>
</dbReference>
<dbReference type="InterPro" id="IPR002935">
    <property type="entry name" value="SAM_O-MeTrfase"/>
</dbReference>
<evidence type="ECO:0000313" key="4">
    <source>
        <dbReference type="EMBL" id="TBW22135.1"/>
    </source>
</evidence>
<dbReference type="GO" id="GO:0032259">
    <property type="term" value="P:methylation"/>
    <property type="evidence" value="ECO:0007669"/>
    <property type="project" value="UniProtKB-KW"/>
</dbReference>
<dbReference type="Proteomes" id="UP000293036">
    <property type="component" value="Unassembled WGS sequence"/>
</dbReference>
<dbReference type="PANTHER" id="PTHR10509:SF85">
    <property type="entry name" value="O-METHYLTRANSFERASE RV1220C-RELATED"/>
    <property type="match status" value="1"/>
</dbReference>
<proteinExistence type="predicted"/>
<protein>
    <submittedName>
        <fullName evidence="4">O-methyltransferase</fullName>
    </submittedName>
</protein>
<dbReference type="EMBL" id="SJDT01000003">
    <property type="protein sequence ID" value="TBW22135.1"/>
    <property type="molecule type" value="Genomic_DNA"/>
</dbReference>
<evidence type="ECO:0000256" key="3">
    <source>
        <dbReference type="ARBA" id="ARBA00022691"/>
    </source>
</evidence>
<dbReference type="GO" id="GO:0008757">
    <property type="term" value="F:S-adenosylmethionine-dependent methyltransferase activity"/>
    <property type="evidence" value="ECO:0007669"/>
    <property type="project" value="TreeGrafter"/>
</dbReference>
<dbReference type="InterPro" id="IPR029063">
    <property type="entry name" value="SAM-dependent_MTases_sf"/>
</dbReference>
<dbReference type="AlphaFoldDB" id="A0A4Q9V269"/>
<organism evidence="4 5">
    <name type="scientific">Arcanobacterium bovis</name>
    <dbReference type="NCBI Taxonomy" id="2529275"/>
    <lineage>
        <taxon>Bacteria</taxon>
        <taxon>Bacillati</taxon>
        <taxon>Actinomycetota</taxon>
        <taxon>Actinomycetes</taxon>
        <taxon>Actinomycetales</taxon>
        <taxon>Actinomycetaceae</taxon>
        <taxon>Arcanobacterium</taxon>
    </lineage>
</organism>
<dbReference type="Pfam" id="PF01596">
    <property type="entry name" value="Methyltransf_3"/>
    <property type="match status" value="1"/>
</dbReference>
<dbReference type="InterPro" id="IPR050362">
    <property type="entry name" value="Cation-dep_OMT"/>
</dbReference>
<keyword evidence="2 4" id="KW-0808">Transferase</keyword>
<evidence type="ECO:0000256" key="2">
    <source>
        <dbReference type="ARBA" id="ARBA00022679"/>
    </source>
</evidence>
<keyword evidence="1 4" id="KW-0489">Methyltransferase</keyword>
<keyword evidence="5" id="KW-1185">Reference proteome</keyword>
<evidence type="ECO:0000256" key="1">
    <source>
        <dbReference type="ARBA" id="ARBA00022603"/>
    </source>
</evidence>
<accession>A0A4Q9V269</accession>
<comment type="caution">
    <text evidence="4">The sequence shown here is derived from an EMBL/GenBank/DDBJ whole genome shotgun (WGS) entry which is preliminary data.</text>
</comment>
<reference evidence="4 5" key="1">
    <citation type="submission" date="2019-02" db="EMBL/GenBank/DDBJ databases">
        <title>Arcanobacterium bovis sp. nov., isolated from the milk of a cow with mastitis.</title>
        <authorList>
            <person name="Sammra O."/>
            <person name="Foster G."/>
            <person name="Hassan A."/>
            <person name="Alssahen M."/>
            <person name="Laemmler C."/>
            <person name="Borowiak M."/>
            <person name="Malorny B."/>
            <person name="Abdulmawjood A."/>
        </authorList>
    </citation>
    <scope>NUCLEOTIDE SEQUENCE [LARGE SCALE GENOMIC DNA]</scope>
    <source>
        <strain evidence="4 5">C605018/01/1</strain>
    </source>
</reference>
<gene>
    <name evidence="4" type="ORF">EZJ44_04730</name>
</gene>
<dbReference type="PROSITE" id="PS51682">
    <property type="entry name" value="SAM_OMT_I"/>
    <property type="match status" value="1"/>
</dbReference>
<dbReference type="RefSeq" id="WP_131280742.1">
    <property type="nucleotide sequence ID" value="NZ_JBHSLR010000009.1"/>
</dbReference>